<dbReference type="Pfam" id="PF00128">
    <property type="entry name" value="Alpha-amylase"/>
    <property type="match status" value="1"/>
</dbReference>
<comment type="subcellular location">
    <subcellularLocation>
        <location evidence="1 15">Cytoplasm</location>
    </subcellularLocation>
</comment>
<evidence type="ECO:0000256" key="17">
    <source>
        <dbReference type="PIRSR" id="PIRSR006337-3"/>
    </source>
</evidence>
<evidence type="ECO:0000256" key="14">
    <source>
        <dbReference type="PIRNR" id="PIRNR006337"/>
    </source>
</evidence>
<evidence type="ECO:0000256" key="15">
    <source>
        <dbReference type="PIRSR" id="PIRSR006337-1"/>
    </source>
</evidence>
<evidence type="ECO:0000256" key="1">
    <source>
        <dbReference type="ARBA" id="ARBA00004496"/>
    </source>
</evidence>
<evidence type="ECO:0000256" key="2">
    <source>
        <dbReference type="ARBA" id="ARBA00005199"/>
    </source>
</evidence>
<evidence type="ECO:0000256" key="9">
    <source>
        <dbReference type="ARBA" id="ARBA00023295"/>
    </source>
</evidence>
<evidence type="ECO:0000256" key="16">
    <source>
        <dbReference type="PIRSR" id="PIRSR006337-2"/>
    </source>
</evidence>
<evidence type="ECO:0000256" key="13">
    <source>
        <dbReference type="NCBIfam" id="TIGR02402"/>
    </source>
</evidence>
<dbReference type="SMART" id="SM00642">
    <property type="entry name" value="Aamy"/>
    <property type="match status" value="1"/>
</dbReference>
<dbReference type="Gene3D" id="1.10.10.760">
    <property type="entry name" value="E-set domains of sugar-utilizing enzymes"/>
    <property type="match status" value="1"/>
</dbReference>
<dbReference type="Gene3D" id="3.20.20.80">
    <property type="entry name" value="Glycosidases"/>
    <property type="match status" value="1"/>
</dbReference>
<dbReference type="CDD" id="cd11325">
    <property type="entry name" value="AmyAc_GTHase"/>
    <property type="match status" value="1"/>
</dbReference>
<dbReference type="PANTHER" id="PTHR43651">
    <property type="entry name" value="1,4-ALPHA-GLUCAN-BRANCHING ENZYME"/>
    <property type="match status" value="1"/>
</dbReference>
<evidence type="ECO:0000256" key="7">
    <source>
        <dbReference type="ARBA" id="ARBA00022801"/>
    </source>
</evidence>
<dbReference type="Gene3D" id="2.60.40.10">
    <property type="entry name" value="Immunoglobulins"/>
    <property type="match status" value="1"/>
</dbReference>
<dbReference type="EC" id="3.2.1.141" evidence="4 13"/>
<accession>A0A366LDE7</accession>
<gene>
    <name evidence="19" type="primary">treZ</name>
    <name evidence="19" type="ORF">DRW42_02185</name>
</gene>
<evidence type="ECO:0000313" key="19">
    <source>
        <dbReference type="EMBL" id="RBQ11294.1"/>
    </source>
</evidence>
<comment type="catalytic activity">
    <reaction evidence="12 14">
        <text>hydrolysis of (1-&gt;4)-alpha-D-glucosidic linkage in 4-alpha-D-[(1-&gt;4)-alpha-D-glucanosyl]n trehalose to yield trehalose and (1-&gt;4)-alpha-D-glucan.</text>
        <dbReference type="EC" id="3.2.1.141"/>
    </reaction>
</comment>
<evidence type="ECO:0000256" key="11">
    <source>
        <dbReference type="ARBA" id="ARBA00033284"/>
    </source>
</evidence>
<dbReference type="AlphaFoldDB" id="A0A366LDE7"/>
<keyword evidence="9 14" id="KW-0326">Glycosidase</keyword>
<evidence type="ECO:0000256" key="4">
    <source>
        <dbReference type="ARBA" id="ARBA00012268"/>
    </source>
</evidence>
<comment type="caution">
    <text evidence="19">The sequence shown here is derived from an EMBL/GenBank/DDBJ whole genome shotgun (WGS) entry which is preliminary data.</text>
</comment>
<dbReference type="InterPro" id="IPR013783">
    <property type="entry name" value="Ig-like_fold"/>
</dbReference>
<comment type="similarity">
    <text evidence="3 14">Belongs to the glycosyl hydrolase 13 family.</text>
</comment>
<evidence type="ECO:0000256" key="3">
    <source>
        <dbReference type="ARBA" id="ARBA00008061"/>
    </source>
</evidence>
<sequence>MMQIEIGRRKIGLSFLDNGSAEVLLWAPFASMVALVGDQLPAQVIMERAGYGYWFTNIDQLKIGDSYGFEIWNEAKKETDKSSSSKLIRTDPAALFLKDGIGAYATAFDPLDFNWSDQNWKGIHRKDYIIYELHTGTFTGAGDLRAIEDKLDYLIALGITAIELMPLAQFPGDRNWGYDGVYPFAVQNSYGGPKALQHLVNACHNKGLAVILDVVYNHIGPEGNYFGDFGPYFTDKYLTPWGQAINYDDAGSDAVRHYFIENALMWFRDFHIDALRLDAVHAIKDFGAVHILAEIKRYTGELSLLTGRHYHLFAELDLNDNRYINPKNAGGYGLDGQWIDEFHHALRVAAGQEKQGYYSDFNGVGHLAKSYERAYVYDGQYSPHRDKTFGIPAEGNPGEQFIVFSQNHDQVGNRMLGERTSTLVSNEMLKLLAGAVFCSPFVPLIFMGEEYGEKHPFRFFISHTDPKLVDAVRKGRKAEFAAFHHSEDTPDPQDEKTFLGSKLDWESINEQGHQLLLAYYKALIALRKTHPVLSALDRGQVKAIALPVQNCIMLCRGHGEQHIMVLMNFSAQKQKLRPPIGCAWSNILDSSSIQWGGPSTNQNEISADGIIGIKPESILIFSGKNV</sequence>
<feature type="binding site" evidence="16">
    <location>
        <begin position="340"/>
        <end position="344"/>
    </location>
    <ligand>
        <name>substrate</name>
    </ligand>
</feature>
<dbReference type="RefSeq" id="WP_113947208.1">
    <property type="nucleotide sequence ID" value="NZ_QNQU01000002.1"/>
</dbReference>
<dbReference type="SUPFAM" id="SSF51445">
    <property type="entry name" value="(Trans)glycosidases"/>
    <property type="match status" value="1"/>
</dbReference>
<feature type="site" description="Transition state stabilizer" evidence="17">
    <location>
        <position position="409"/>
    </location>
</feature>
<dbReference type="GO" id="GO:0005992">
    <property type="term" value="P:trehalose biosynthetic process"/>
    <property type="evidence" value="ECO:0007669"/>
    <property type="project" value="UniProtKB-UniRule"/>
</dbReference>
<feature type="active site" description="Proton donor" evidence="15">
    <location>
        <position position="315"/>
    </location>
</feature>
<keyword evidence="7 14" id="KW-0378">Hydrolase</keyword>
<evidence type="ECO:0000256" key="12">
    <source>
        <dbReference type="ARBA" id="ARBA00034013"/>
    </source>
</evidence>
<keyword evidence="8" id="KW-0119">Carbohydrate metabolism</keyword>
<dbReference type="InterPro" id="IPR017853">
    <property type="entry name" value="GH"/>
</dbReference>
<evidence type="ECO:0000259" key="18">
    <source>
        <dbReference type="SMART" id="SM00642"/>
    </source>
</evidence>
<dbReference type="NCBIfam" id="TIGR02402">
    <property type="entry name" value="trehalose_TreZ"/>
    <property type="match status" value="1"/>
</dbReference>
<organism evidence="19 20">
    <name type="scientific">Pedobacter miscanthi</name>
    <dbReference type="NCBI Taxonomy" id="2259170"/>
    <lineage>
        <taxon>Bacteria</taxon>
        <taxon>Pseudomonadati</taxon>
        <taxon>Bacteroidota</taxon>
        <taxon>Sphingobacteriia</taxon>
        <taxon>Sphingobacteriales</taxon>
        <taxon>Sphingobacteriaceae</taxon>
        <taxon>Pedobacter</taxon>
    </lineage>
</organism>
<proteinExistence type="inferred from homology"/>
<reference evidence="19 20" key="1">
    <citation type="submission" date="2018-07" db="EMBL/GenBank/DDBJ databases">
        <title>A draft genome of a endophytic bacteria, a new species of Pedobacter.</title>
        <authorList>
            <person name="Zhang Z.D."/>
            <person name="Chen Z.J."/>
        </authorList>
    </citation>
    <scope>NUCLEOTIDE SEQUENCE [LARGE SCALE GENOMIC DNA]</scope>
    <source>
        <strain evidence="19 20">RS10</strain>
    </source>
</reference>
<dbReference type="InterPro" id="IPR044901">
    <property type="entry name" value="Trehalose_TreZ_E-set_sf"/>
</dbReference>
<name>A0A366LDE7_9SPHI</name>
<evidence type="ECO:0000256" key="5">
    <source>
        <dbReference type="ARBA" id="ARBA00015938"/>
    </source>
</evidence>
<evidence type="ECO:0000313" key="20">
    <source>
        <dbReference type="Proteomes" id="UP000252081"/>
    </source>
</evidence>
<dbReference type="InterPro" id="IPR014756">
    <property type="entry name" value="Ig_E-set"/>
</dbReference>
<dbReference type="GO" id="GO:0005737">
    <property type="term" value="C:cytoplasm"/>
    <property type="evidence" value="ECO:0007669"/>
    <property type="project" value="UniProtKB-SubCell"/>
</dbReference>
<feature type="domain" description="Glycosyl hydrolase family 13 catalytic" evidence="18">
    <location>
        <begin position="132"/>
        <end position="476"/>
    </location>
</feature>
<evidence type="ECO:0000256" key="10">
    <source>
        <dbReference type="ARBA" id="ARBA00032057"/>
    </source>
</evidence>
<dbReference type="InterPro" id="IPR012768">
    <property type="entry name" value="Trehalose_TreZ"/>
</dbReference>
<keyword evidence="6" id="KW-0963">Cytoplasm</keyword>
<dbReference type="Proteomes" id="UP000252081">
    <property type="component" value="Unassembled WGS sequence"/>
</dbReference>
<dbReference type="OrthoDB" id="9761875at2"/>
<comment type="pathway">
    <text evidence="2 14">Glycan biosynthesis; trehalose biosynthesis.</text>
</comment>
<dbReference type="SUPFAM" id="SSF81296">
    <property type="entry name" value="E set domains"/>
    <property type="match status" value="1"/>
</dbReference>
<dbReference type="EMBL" id="QNQU01000002">
    <property type="protein sequence ID" value="RBQ11294.1"/>
    <property type="molecule type" value="Genomic_DNA"/>
</dbReference>
<dbReference type="InterPro" id="IPR006047">
    <property type="entry name" value="GH13_cat_dom"/>
</dbReference>
<evidence type="ECO:0000256" key="6">
    <source>
        <dbReference type="ARBA" id="ARBA00022490"/>
    </source>
</evidence>
<feature type="binding site" evidence="16">
    <location>
        <begin position="276"/>
        <end position="281"/>
    </location>
    <ligand>
        <name>substrate</name>
    </ligand>
</feature>
<protein>
    <recommendedName>
        <fullName evidence="5 13">Malto-oligosyltrehalose trehalohydrolase</fullName>
        <shortName evidence="14">MTHase</shortName>
        <ecNumber evidence="4 13">3.2.1.141</ecNumber>
    </recommendedName>
    <alternativeName>
        <fullName evidence="11 14">4-alpha-D-((1-&gt;4)-alpha-D-glucano)trehalose trehalohydrolase</fullName>
    </alternativeName>
    <alternativeName>
        <fullName evidence="10 14">Maltooligosyl trehalose trehalohydrolase</fullName>
    </alternativeName>
</protein>
<dbReference type="GO" id="GO:0033942">
    <property type="term" value="F:4-alpha-D-(1-&gt;4)-alpha-D-glucanotrehalose trehalohydrolase activity"/>
    <property type="evidence" value="ECO:0007669"/>
    <property type="project" value="UniProtKB-EC"/>
</dbReference>
<dbReference type="PIRSF" id="PIRSF006337">
    <property type="entry name" value="Trehalose_TreZ"/>
    <property type="match status" value="1"/>
</dbReference>
<dbReference type="PANTHER" id="PTHR43651:SF11">
    <property type="entry name" value="MALTO-OLIGOSYLTREHALOSE TREHALOHYDROLASE"/>
    <property type="match status" value="1"/>
</dbReference>
<evidence type="ECO:0000256" key="8">
    <source>
        <dbReference type="ARBA" id="ARBA00023277"/>
    </source>
</evidence>
<feature type="binding site" evidence="16">
    <location>
        <begin position="408"/>
        <end position="413"/>
    </location>
    <ligand>
        <name>substrate</name>
    </ligand>
</feature>
<dbReference type="UniPathway" id="UPA00299"/>
<feature type="active site" description="Nucleophile" evidence="15">
    <location>
        <position position="278"/>
    </location>
</feature>
<keyword evidence="20" id="KW-1185">Reference proteome</keyword>